<gene>
    <name evidence="4" type="ORF">CGZ91_00370</name>
</gene>
<dbReference type="OrthoDB" id="3534574at2"/>
<reference evidence="4 5" key="1">
    <citation type="submission" date="2017-07" db="EMBL/GenBank/DDBJ databases">
        <title>Draft whole genome sequences of clinical Proprionibacteriaceae strains.</title>
        <authorList>
            <person name="Bernier A.-M."/>
            <person name="Bernard K."/>
            <person name="Domingo M.-C."/>
        </authorList>
    </citation>
    <scope>NUCLEOTIDE SEQUENCE [LARGE SCALE GENOMIC DNA]</scope>
    <source>
        <strain evidence="4 5">NML 150081</strain>
    </source>
</reference>
<dbReference type="EMBL" id="NMVJ01000001">
    <property type="protein sequence ID" value="OYN92022.1"/>
    <property type="molecule type" value="Genomic_DNA"/>
</dbReference>
<protein>
    <recommendedName>
        <fullName evidence="3">DUF1707 domain-containing protein</fullName>
    </recommendedName>
</protein>
<organism evidence="4 5">
    <name type="scientific">Parenemella sanctibonifatiensis</name>
    <dbReference type="NCBI Taxonomy" id="2016505"/>
    <lineage>
        <taxon>Bacteria</taxon>
        <taxon>Bacillati</taxon>
        <taxon>Actinomycetota</taxon>
        <taxon>Actinomycetes</taxon>
        <taxon>Propionibacteriales</taxon>
        <taxon>Propionibacteriaceae</taxon>
        <taxon>Parenemella</taxon>
    </lineage>
</organism>
<comment type="caution">
    <text evidence="4">The sequence shown here is derived from an EMBL/GenBank/DDBJ whole genome shotgun (WGS) entry which is preliminary data.</text>
</comment>
<keyword evidence="2" id="KW-1133">Transmembrane helix</keyword>
<evidence type="ECO:0000313" key="5">
    <source>
        <dbReference type="Proteomes" id="UP000216300"/>
    </source>
</evidence>
<feature type="compositionally biased region" description="Basic and acidic residues" evidence="1">
    <location>
        <begin position="52"/>
        <end position="63"/>
    </location>
</feature>
<dbReference type="AlphaFoldDB" id="A0A255ERE2"/>
<dbReference type="InterPro" id="IPR012551">
    <property type="entry name" value="DUF1707_SHOCT-like"/>
</dbReference>
<feature type="transmembrane region" description="Helical" evidence="2">
    <location>
        <begin position="162"/>
        <end position="180"/>
    </location>
</feature>
<sequence length="218" mass="23160">MSIDFRASADARAVQPPAQTRTPGAHFLVAPGSRFTPGAPTMDSMSSTPSESPRERRLPERAQHPGYTPVPRPTRSRRSNGTVRVGDRTRQAVGDLLASHYAAGRLTQSEFDERLSTCMSARTRADLDPLLADLPRIPMPAPQQHRPPTPALPAKRSIRKQAVTGILAVGGVGAVVGLWTMMTLSIVLGTGIFAAAAGAMIATAILTLVVSGEERPKP</sequence>
<proteinExistence type="predicted"/>
<evidence type="ECO:0000256" key="1">
    <source>
        <dbReference type="SAM" id="MobiDB-lite"/>
    </source>
</evidence>
<name>A0A255ERE2_9ACTN</name>
<feature type="transmembrane region" description="Helical" evidence="2">
    <location>
        <begin position="186"/>
        <end position="210"/>
    </location>
</feature>
<feature type="region of interest" description="Disordered" evidence="1">
    <location>
        <begin position="1"/>
        <end position="89"/>
    </location>
</feature>
<feature type="domain" description="DUF1707" evidence="3">
    <location>
        <begin position="83"/>
        <end position="135"/>
    </location>
</feature>
<evidence type="ECO:0000256" key="2">
    <source>
        <dbReference type="SAM" id="Phobius"/>
    </source>
</evidence>
<evidence type="ECO:0000259" key="3">
    <source>
        <dbReference type="Pfam" id="PF08044"/>
    </source>
</evidence>
<keyword evidence="2" id="KW-0472">Membrane</keyword>
<dbReference type="Pfam" id="PF08044">
    <property type="entry name" value="DUF1707"/>
    <property type="match status" value="1"/>
</dbReference>
<keyword evidence="2" id="KW-0812">Transmembrane</keyword>
<evidence type="ECO:0000313" key="4">
    <source>
        <dbReference type="EMBL" id="OYN92022.1"/>
    </source>
</evidence>
<accession>A0A255ERE2</accession>
<dbReference type="Proteomes" id="UP000216300">
    <property type="component" value="Unassembled WGS sequence"/>
</dbReference>
<keyword evidence="5" id="KW-1185">Reference proteome</keyword>